<gene>
    <name evidence="2" type="ORF">JTE90_020693</name>
</gene>
<evidence type="ECO:0000313" key="3">
    <source>
        <dbReference type="Proteomes" id="UP000827092"/>
    </source>
</evidence>
<proteinExistence type="predicted"/>
<feature type="domain" description="BTB" evidence="1">
    <location>
        <begin position="40"/>
        <end position="107"/>
    </location>
</feature>
<comment type="caution">
    <text evidence="2">The sequence shown here is derived from an EMBL/GenBank/DDBJ whole genome shotgun (WGS) entry which is preliminary data.</text>
</comment>
<evidence type="ECO:0000259" key="1">
    <source>
        <dbReference type="PROSITE" id="PS50097"/>
    </source>
</evidence>
<dbReference type="InterPro" id="IPR011333">
    <property type="entry name" value="SKP1/BTB/POZ_sf"/>
</dbReference>
<reference evidence="2 3" key="1">
    <citation type="journal article" date="2022" name="Nat. Ecol. Evol.">
        <title>A masculinizing supergene underlies an exaggerated male reproductive morph in a spider.</title>
        <authorList>
            <person name="Hendrickx F."/>
            <person name="De Corte Z."/>
            <person name="Sonet G."/>
            <person name="Van Belleghem S.M."/>
            <person name="Kostlbacher S."/>
            <person name="Vangestel C."/>
        </authorList>
    </citation>
    <scope>NUCLEOTIDE SEQUENCE [LARGE SCALE GENOMIC DNA]</scope>
    <source>
        <strain evidence="2">W744_W776</strain>
    </source>
</reference>
<dbReference type="Proteomes" id="UP000827092">
    <property type="component" value="Unassembled WGS sequence"/>
</dbReference>
<dbReference type="Gene3D" id="1.25.40.420">
    <property type="match status" value="1"/>
</dbReference>
<accession>A0AAV6V721</accession>
<dbReference type="Gene3D" id="3.30.710.10">
    <property type="entry name" value="Potassium Channel Kv1.1, Chain A"/>
    <property type="match status" value="1"/>
</dbReference>
<dbReference type="Pfam" id="PF00651">
    <property type="entry name" value="BTB"/>
    <property type="match status" value="1"/>
</dbReference>
<dbReference type="PANTHER" id="PTHR24413">
    <property type="entry name" value="SPECKLE-TYPE POZ PROTEIN"/>
    <property type="match status" value="1"/>
</dbReference>
<keyword evidence="3" id="KW-1185">Reference proteome</keyword>
<organism evidence="2 3">
    <name type="scientific">Oedothorax gibbosus</name>
    <dbReference type="NCBI Taxonomy" id="931172"/>
    <lineage>
        <taxon>Eukaryota</taxon>
        <taxon>Metazoa</taxon>
        <taxon>Ecdysozoa</taxon>
        <taxon>Arthropoda</taxon>
        <taxon>Chelicerata</taxon>
        <taxon>Arachnida</taxon>
        <taxon>Araneae</taxon>
        <taxon>Araneomorphae</taxon>
        <taxon>Entelegynae</taxon>
        <taxon>Araneoidea</taxon>
        <taxon>Linyphiidae</taxon>
        <taxon>Erigoninae</taxon>
        <taxon>Oedothorax</taxon>
    </lineage>
</organism>
<dbReference type="InterPro" id="IPR000210">
    <property type="entry name" value="BTB/POZ_dom"/>
</dbReference>
<name>A0AAV6V721_9ARAC</name>
<dbReference type="AlphaFoldDB" id="A0AAV6V721"/>
<dbReference type="PROSITE" id="PS50097">
    <property type="entry name" value="BTB"/>
    <property type="match status" value="1"/>
</dbReference>
<protein>
    <recommendedName>
        <fullName evidence="1">BTB domain-containing protein</fullName>
    </recommendedName>
</protein>
<dbReference type="SMART" id="SM00225">
    <property type="entry name" value="BTB"/>
    <property type="match status" value="1"/>
</dbReference>
<dbReference type="EMBL" id="JAFNEN010000159">
    <property type="protein sequence ID" value="KAG8191441.1"/>
    <property type="molecule type" value="Genomic_DNA"/>
</dbReference>
<sequence length="211" mass="23932">MEFDLTSSYLRHNYQLPSSTISPPTSVDDLKAMYAKSLNADLCLKVKKCVVGVHRALLCACSPVFTKMFEAPMDEKENNVIEITDIELPVVKGLVEFVYTGALCNDDFDFVYDLYYAADKYDVSSLRKTCTDVLLAKLDVENACRVLSLADQHSDVQFKDSIMEFILFNFDDILQTNNWSEFLDEETKLAAEVMRCRSLKSKKLSNNMPVA</sequence>
<dbReference type="SUPFAM" id="SSF54695">
    <property type="entry name" value="POZ domain"/>
    <property type="match status" value="1"/>
</dbReference>
<evidence type="ECO:0000313" key="2">
    <source>
        <dbReference type="EMBL" id="KAG8191441.1"/>
    </source>
</evidence>